<evidence type="ECO:0000313" key="2">
    <source>
        <dbReference type="Proteomes" id="UP001147653"/>
    </source>
</evidence>
<comment type="caution">
    <text evidence="1">The sequence shown here is derived from an EMBL/GenBank/DDBJ whole genome shotgun (WGS) entry which is preliminary data.</text>
</comment>
<dbReference type="EMBL" id="JAPDDP010000078">
    <property type="protein sequence ID" value="MDA0184509.1"/>
    <property type="molecule type" value="Genomic_DNA"/>
</dbReference>
<dbReference type="PROSITE" id="PS51257">
    <property type="entry name" value="PROKAR_LIPOPROTEIN"/>
    <property type="match status" value="1"/>
</dbReference>
<gene>
    <name evidence="1" type="ORF">OJ997_29665</name>
</gene>
<dbReference type="Gene3D" id="3.10.450.50">
    <property type="match status" value="1"/>
</dbReference>
<sequence>MSKSAVVHRRTAVLIATALVAAGCGSAEPEVEAKRVAAKPGAEAAVKKVVKRYMAAFAAGKGENACNLLTDEAVAGVVDDGKKRTAEEAFTLCADTITNLSDILEPSERKQLRHPKFTSVKIKGRTAVIRVTITDDPLELKYTDDYGWLIAGGLD</sequence>
<dbReference type="AlphaFoldDB" id="A0A9X3NFS9"/>
<evidence type="ECO:0000313" key="1">
    <source>
        <dbReference type="EMBL" id="MDA0184509.1"/>
    </source>
</evidence>
<proteinExistence type="predicted"/>
<evidence type="ECO:0008006" key="3">
    <source>
        <dbReference type="Google" id="ProtNLM"/>
    </source>
</evidence>
<organism evidence="1 2">
    <name type="scientific">Solirubrobacter phytolaccae</name>
    <dbReference type="NCBI Taxonomy" id="1404360"/>
    <lineage>
        <taxon>Bacteria</taxon>
        <taxon>Bacillati</taxon>
        <taxon>Actinomycetota</taxon>
        <taxon>Thermoleophilia</taxon>
        <taxon>Solirubrobacterales</taxon>
        <taxon>Solirubrobacteraceae</taxon>
        <taxon>Solirubrobacter</taxon>
    </lineage>
</organism>
<reference evidence="1" key="1">
    <citation type="submission" date="2022-10" db="EMBL/GenBank/DDBJ databases">
        <title>The WGS of Solirubrobacter phytolaccae KCTC 29190.</title>
        <authorList>
            <person name="Jiang Z."/>
        </authorList>
    </citation>
    <scope>NUCLEOTIDE SEQUENCE</scope>
    <source>
        <strain evidence="1">KCTC 29190</strain>
    </source>
</reference>
<keyword evidence="2" id="KW-1185">Reference proteome</keyword>
<dbReference type="RefSeq" id="WP_270028963.1">
    <property type="nucleotide sequence ID" value="NZ_JAPDDP010000078.1"/>
</dbReference>
<name>A0A9X3NFS9_9ACTN</name>
<protein>
    <recommendedName>
        <fullName evidence="3">Lipoprotein</fullName>
    </recommendedName>
</protein>
<accession>A0A9X3NFS9</accession>
<dbReference type="Proteomes" id="UP001147653">
    <property type="component" value="Unassembled WGS sequence"/>
</dbReference>